<keyword evidence="3" id="KW-1185">Reference proteome</keyword>
<reference evidence="2 3" key="1">
    <citation type="journal article" date="2018" name="Front. Microbiol.">
        <title>Genome-Wide Analysis of Corynespora cassiicola Leaf Fall Disease Putative Effectors.</title>
        <authorList>
            <person name="Lopez D."/>
            <person name="Ribeiro S."/>
            <person name="Label P."/>
            <person name="Fumanal B."/>
            <person name="Venisse J.S."/>
            <person name="Kohler A."/>
            <person name="de Oliveira R.R."/>
            <person name="Labutti K."/>
            <person name="Lipzen A."/>
            <person name="Lail K."/>
            <person name="Bauer D."/>
            <person name="Ohm R.A."/>
            <person name="Barry K.W."/>
            <person name="Spatafora J."/>
            <person name="Grigoriev I.V."/>
            <person name="Martin F.M."/>
            <person name="Pujade-Renaud V."/>
        </authorList>
    </citation>
    <scope>NUCLEOTIDE SEQUENCE [LARGE SCALE GENOMIC DNA]</scope>
    <source>
        <strain evidence="2 3">Philippines</strain>
    </source>
</reference>
<evidence type="ECO:0000313" key="3">
    <source>
        <dbReference type="Proteomes" id="UP000240883"/>
    </source>
</evidence>
<feature type="compositionally biased region" description="Low complexity" evidence="1">
    <location>
        <begin position="149"/>
        <end position="159"/>
    </location>
</feature>
<dbReference type="OrthoDB" id="3564599at2759"/>
<feature type="region of interest" description="Disordered" evidence="1">
    <location>
        <begin position="135"/>
        <end position="167"/>
    </location>
</feature>
<organism evidence="2 3">
    <name type="scientific">Corynespora cassiicola Philippines</name>
    <dbReference type="NCBI Taxonomy" id="1448308"/>
    <lineage>
        <taxon>Eukaryota</taxon>
        <taxon>Fungi</taxon>
        <taxon>Dikarya</taxon>
        <taxon>Ascomycota</taxon>
        <taxon>Pezizomycotina</taxon>
        <taxon>Dothideomycetes</taxon>
        <taxon>Pleosporomycetidae</taxon>
        <taxon>Pleosporales</taxon>
        <taxon>Corynesporascaceae</taxon>
        <taxon>Corynespora</taxon>
    </lineage>
</organism>
<protein>
    <submittedName>
        <fullName evidence="2">Uncharacterized protein</fullName>
    </submittedName>
</protein>
<name>A0A2T2MZE0_CORCC</name>
<evidence type="ECO:0000313" key="2">
    <source>
        <dbReference type="EMBL" id="PSN58600.1"/>
    </source>
</evidence>
<accession>A0A2T2MZE0</accession>
<proteinExistence type="predicted"/>
<dbReference type="EMBL" id="KZ678260">
    <property type="protein sequence ID" value="PSN58600.1"/>
    <property type="molecule type" value="Genomic_DNA"/>
</dbReference>
<dbReference type="AlphaFoldDB" id="A0A2T2MZE0"/>
<sequence>MDFRTSQRLGNTTYIITLEELPQEKLNVFVSPSQEAVYIHFISAITSSHRVGVKISITPFCLREFPGQVFYFAEGIYVRCCAHIKREDILAPINEAAQVIYTRAVSWHTWNLRAPDIWYPNPPFISHFVSFYSTEAKAPDSPPHPKPAPAQSTPASTPSSSPPKPPK</sequence>
<evidence type="ECO:0000256" key="1">
    <source>
        <dbReference type="SAM" id="MobiDB-lite"/>
    </source>
</evidence>
<gene>
    <name evidence="2" type="ORF">BS50DRAFT_641632</name>
</gene>
<dbReference type="Proteomes" id="UP000240883">
    <property type="component" value="Unassembled WGS sequence"/>
</dbReference>